<dbReference type="Pfam" id="PF13450">
    <property type="entry name" value="NAD_binding_8"/>
    <property type="match status" value="1"/>
</dbReference>
<keyword evidence="2" id="KW-1185">Reference proteome</keyword>
<sequence>MSGTIIVGGGLAGAAAAARLAQGGERPLLLERSSGAHDKICGEFLSTEAQAHLAAIGFDLPRLGGAPIDRLRLVAGTRRIETRLPFRGVGVSRRILDEALLDHAVAAGAKAERGVAVRQIDGTALETSAGAIDAGRLLLATGKHDVRGVKRDTRGTIDGLIGFKQYFRVSARTTTALQQHIDVALFDGGYAGLQLVEGGIANLCLLVSRERYAAAGDWPTLFAELLREPHLRARLGDAQPMLDRPLTISGVPYGFVHRGDDGAYRLGDQAGVIPSFSGDGMSIALHSAAVAARAVLEGADAAAYHRRLRADIAAQIGRATWLQRFGWSRAGRAVLLAGLTLAPSSMARAAAWTRVSAPALARAGVA</sequence>
<protein>
    <submittedName>
        <fullName evidence="1">Electron transfer flavoprotein</fullName>
    </submittedName>
</protein>
<dbReference type="EMBL" id="VJWA01000002">
    <property type="protein sequence ID" value="TRW14921.1"/>
    <property type="molecule type" value="Genomic_DNA"/>
</dbReference>
<comment type="caution">
    <text evidence="1">The sequence shown here is derived from an EMBL/GenBank/DDBJ whole genome shotgun (WGS) entry which is preliminary data.</text>
</comment>
<dbReference type="SUPFAM" id="SSF51905">
    <property type="entry name" value="FAD/NAD(P)-binding domain"/>
    <property type="match status" value="1"/>
</dbReference>
<gene>
    <name evidence="1" type="ORF">FMM06_14760</name>
</gene>
<dbReference type="Gene3D" id="3.50.50.60">
    <property type="entry name" value="FAD/NAD(P)-binding domain"/>
    <property type="match status" value="1"/>
</dbReference>
<evidence type="ECO:0000313" key="1">
    <source>
        <dbReference type="EMBL" id="TRW14921.1"/>
    </source>
</evidence>
<dbReference type="InterPro" id="IPR050407">
    <property type="entry name" value="Geranylgeranyl_reductase"/>
</dbReference>
<organism evidence="1 2">
    <name type="scientific">Glacieibacterium frigidum</name>
    <dbReference type="NCBI Taxonomy" id="2593303"/>
    <lineage>
        <taxon>Bacteria</taxon>
        <taxon>Pseudomonadati</taxon>
        <taxon>Pseudomonadota</taxon>
        <taxon>Alphaproteobacteria</taxon>
        <taxon>Sphingomonadales</taxon>
        <taxon>Sphingosinicellaceae</taxon>
        <taxon>Glacieibacterium</taxon>
    </lineage>
</organism>
<proteinExistence type="predicted"/>
<dbReference type="RefSeq" id="WP_144335091.1">
    <property type="nucleotide sequence ID" value="NZ_VJWA01000002.1"/>
</dbReference>
<reference evidence="1 2" key="1">
    <citation type="submission" date="2019-07" db="EMBL/GenBank/DDBJ databases">
        <title>Novel species isolated from glacier.</title>
        <authorList>
            <person name="Liu Q."/>
            <person name="Xin Y.-H."/>
        </authorList>
    </citation>
    <scope>NUCLEOTIDE SEQUENCE [LARGE SCALE GENOMIC DNA]</scope>
    <source>
        <strain evidence="1 2">LB1R16</strain>
    </source>
</reference>
<dbReference type="PANTHER" id="PTHR42685:SF22">
    <property type="entry name" value="CONDITIONED MEDIUM FACTOR RECEPTOR 1"/>
    <property type="match status" value="1"/>
</dbReference>
<evidence type="ECO:0000313" key="2">
    <source>
        <dbReference type="Proteomes" id="UP000317894"/>
    </source>
</evidence>
<dbReference type="Proteomes" id="UP000317894">
    <property type="component" value="Unassembled WGS sequence"/>
</dbReference>
<name>A0A552U9M9_9SPHN</name>
<dbReference type="AlphaFoldDB" id="A0A552U9M9"/>
<dbReference type="PANTHER" id="PTHR42685">
    <property type="entry name" value="GERANYLGERANYL DIPHOSPHATE REDUCTASE"/>
    <property type="match status" value="1"/>
</dbReference>
<accession>A0A552U9M9</accession>
<dbReference type="InterPro" id="IPR036188">
    <property type="entry name" value="FAD/NAD-bd_sf"/>
</dbReference>
<dbReference type="OrthoDB" id="5652862at2"/>